<accession>A0A3N2SDK1</accession>
<reference evidence="2 3" key="1">
    <citation type="submission" date="2018-10" db="EMBL/GenBank/DDBJ databases">
        <title>Horizontal transference of carbapenem resistance between Klebsiella pneumoniae and Kluyvera ascorbata during abdominal infection: a case report.</title>
        <authorList>
            <person name="Raro O.H.F."/>
            <person name="Lima-Morales D."/>
            <person name="Barth A.L."/>
            <person name="Paim T.G.S."/>
            <person name="Mott M.P."/>
            <person name="Riche C.V.W."/>
            <person name="Teixeira U.F."/>
            <person name="Waechter F."/>
            <person name="Dias C.A.G."/>
        </authorList>
    </citation>
    <scope>NUCLEOTIDE SEQUENCE [LARGE SCALE GENOMIC DNA]</scope>
    <source>
        <strain evidence="2 3">OT2</strain>
    </source>
</reference>
<keyword evidence="1" id="KW-0472">Membrane</keyword>
<comment type="caution">
    <text evidence="2">The sequence shown here is derived from an EMBL/GenBank/DDBJ whole genome shotgun (WGS) entry which is preliminary data.</text>
</comment>
<protein>
    <submittedName>
        <fullName evidence="2">Flp family type IVb pilin</fullName>
    </submittedName>
</protein>
<name>A0A3N2SDK1_9ENTR</name>
<dbReference type="AlphaFoldDB" id="A0A3N2SDK1"/>
<evidence type="ECO:0000313" key="2">
    <source>
        <dbReference type="EMBL" id="ROU17661.1"/>
    </source>
</evidence>
<keyword evidence="1" id="KW-0812">Transmembrane</keyword>
<feature type="transmembrane region" description="Helical" evidence="1">
    <location>
        <begin position="49"/>
        <end position="67"/>
    </location>
</feature>
<dbReference type="EMBL" id="RHFN01000002">
    <property type="protein sequence ID" value="ROU17661.1"/>
    <property type="molecule type" value="Genomic_DNA"/>
</dbReference>
<evidence type="ECO:0000256" key="1">
    <source>
        <dbReference type="SAM" id="Phobius"/>
    </source>
</evidence>
<dbReference type="Proteomes" id="UP000268051">
    <property type="component" value="Unassembled WGS sequence"/>
</dbReference>
<gene>
    <name evidence="2" type="ORF">EB837_02200</name>
</gene>
<sequence>MINHQDGCLIYLWIEINIMNDLVIKAYVKTTMGVEKVRGFIKSEQGVTAVEYAIVLAGVAAVVAVIFGKDGTVQQLLTSIFKTVSSQVQESLKSKTTP</sequence>
<organism evidence="2 3">
    <name type="scientific">Kluyvera ascorbata</name>
    <dbReference type="NCBI Taxonomy" id="51288"/>
    <lineage>
        <taxon>Bacteria</taxon>
        <taxon>Pseudomonadati</taxon>
        <taxon>Pseudomonadota</taxon>
        <taxon>Gammaproteobacteria</taxon>
        <taxon>Enterobacterales</taxon>
        <taxon>Enterobacteriaceae</taxon>
        <taxon>Kluyvera</taxon>
    </lineage>
</organism>
<proteinExistence type="predicted"/>
<keyword evidence="1" id="KW-1133">Transmembrane helix</keyword>
<dbReference type="OrthoDB" id="75934at543"/>
<evidence type="ECO:0000313" key="3">
    <source>
        <dbReference type="Proteomes" id="UP000268051"/>
    </source>
</evidence>